<accession>A0A9J6H5S7</accession>
<dbReference type="OrthoDB" id="6528496at2759"/>
<dbReference type="AlphaFoldDB" id="A0A9J6H5S7"/>
<dbReference type="VEuPathDB" id="VectorBase:HLOH_051828"/>
<comment type="caution">
    <text evidence="1">The sequence shown here is derived from an EMBL/GenBank/DDBJ whole genome shotgun (WGS) entry which is preliminary data.</text>
</comment>
<dbReference type="Proteomes" id="UP000821853">
    <property type="component" value="Chromosome 9"/>
</dbReference>
<sequence length="553" mass="63654">MRLYFWNCRYACADTNKRLTRRDYELSAFYTRHWLPALHGDALDEASALVEKMYKSCSFNDFSPTAAFTNAAIALREALKLKTTNSIQIPALILKITALFRIPFFVSVRFTDVRKAPLCRVQAWKNQVLNLRPEVFNRVGDTAKVLELRDVMLNVSPVHSDVLSAVKAGRAESSGDTKRGSMVRKWAAGGGQTLWETALKQSSLWQPRMTIEVDEGELLQRLMHVFSVSQTDMAVFYVFHLAAWNLATVGTAERYTLDFQRPWQDGCTRELAQNRHLWAAVTLLKYPQYQYLENIISSFINELLSAVQTTVKDLFPGAEISLDRELHFIFPSELFPPDWNVPEATDSYWKNKLVFSEWLQGVLLSPSGHDLQFLEKLSHGPLPSTAFFVDFTTLTSARLDLGDWVFVNDAIFGVDLATWVWKQVLDEAEIQNRGNVSQFMKCLWRFFEMTFLKDVPLFLAVRTVLEIHKTPDWNTFYIPVGRLKPFSKNKLFFVTYFNRLCENTLQGLESKESVRSYGRILSFNEQFQSAFKCLDPFILAEFCFHSRSDSLVL</sequence>
<protein>
    <submittedName>
        <fullName evidence="1">Uncharacterized protein</fullName>
    </submittedName>
</protein>
<dbReference type="EMBL" id="JABSTR010000011">
    <property type="protein sequence ID" value="KAH9382167.1"/>
    <property type="molecule type" value="Genomic_DNA"/>
</dbReference>
<gene>
    <name evidence="1" type="ORF">HPB48_013180</name>
</gene>
<proteinExistence type="predicted"/>
<name>A0A9J6H5S7_HAELO</name>
<evidence type="ECO:0000313" key="2">
    <source>
        <dbReference type="Proteomes" id="UP000821853"/>
    </source>
</evidence>
<evidence type="ECO:0000313" key="1">
    <source>
        <dbReference type="EMBL" id="KAH9382167.1"/>
    </source>
</evidence>
<reference evidence="1 2" key="1">
    <citation type="journal article" date="2020" name="Cell">
        <title>Large-Scale Comparative Analyses of Tick Genomes Elucidate Their Genetic Diversity and Vector Capacities.</title>
        <authorList>
            <consortium name="Tick Genome and Microbiome Consortium (TIGMIC)"/>
            <person name="Jia N."/>
            <person name="Wang J."/>
            <person name="Shi W."/>
            <person name="Du L."/>
            <person name="Sun Y."/>
            <person name="Zhan W."/>
            <person name="Jiang J.F."/>
            <person name="Wang Q."/>
            <person name="Zhang B."/>
            <person name="Ji P."/>
            <person name="Bell-Sakyi L."/>
            <person name="Cui X.M."/>
            <person name="Yuan T.T."/>
            <person name="Jiang B.G."/>
            <person name="Yang W.F."/>
            <person name="Lam T.T."/>
            <person name="Chang Q.C."/>
            <person name="Ding S.J."/>
            <person name="Wang X.J."/>
            <person name="Zhu J.G."/>
            <person name="Ruan X.D."/>
            <person name="Zhao L."/>
            <person name="Wei J.T."/>
            <person name="Ye R.Z."/>
            <person name="Que T.C."/>
            <person name="Du C.H."/>
            <person name="Zhou Y.H."/>
            <person name="Cheng J.X."/>
            <person name="Dai P.F."/>
            <person name="Guo W.B."/>
            <person name="Han X.H."/>
            <person name="Huang E.J."/>
            <person name="Li L.F."/>
            <person name="Wei W."/>
            <person name="Gao Y.C."/>
            <person name="Liu J.Z."/>
            <person name="Shao H.Z."/>
            <person name="Wang X."/>
            <person name="Wang C.C."/>
            <person name="Yang T.C."/>
            <person name="Huo Q.B."/>
            <person name="Li W."/>
            <person name="Chen H.Y."/>
            <person name="Chen S.E."/>
            <person name="Zhou L.G."/>
            <person name="Ni X.B."/>
            <person name="Tian J.H."/>
            <person name="Sheng Y."/>
            <person name="Liu T."/>
            <person name="Pan Y.S."/>
            <person name="Xia L.Y."/>
            <person name="Li J."/>
            <person name="Zhao F."/>
            <person name="Cao W.C."/>
        </authorList>
    </citation>
    <scope>NUCLEOTIDE SEQUENCE [LARGE SCALE GENOMIC DNA]</scope>
    <source>
        <strain evidence="1">HaeL-2018</strain>
    </source>
</reference>
<keyword evidence="2" id="KW-1185">Reference proteome</keyword>
<organism evidence="1 2">
    <name type="scientific">Haemaphysalis longicornis</name>
    <name type="common">Bush tick</name>
    <dbReference type="NCBI Taxonomy" id="44386"/>
    <lineage>
        <taxon>Eukaryota</taxon>
        <taxon>Metazoa</taxon>
        <taxon>Ecdysozoa</taxon>
        <taxon>Arthropoda</taxon>
        <taxon>Chelicerata</taxon>
        <taxon>Arachnida</taxon>
        <taxon>Acari</taxon>
        <taxon>Parasitiformes</taxon>
        <taxon>Ixodida</taxon>
        <taxon>Ixodoidea</taxon>
        <taxon>Ixodidae</taxon>
        <taxon>Haemaphysalinae</taxon>
        <taxon>Haemaphysalis</taxon>
    </lineage>
</organism>